<dbReference type="CDD" id="cd00041">
    <property type="entry name" value="CUB"/>
    <property type="match status" value="23"/>
</dbReference>
<dbReference type="InterPro" id="IPR035914">
    <property type="entry name" value="Sperma_CUB_dom_sf"/>
</dbReference>
<dbReference type="FunFam" id="2.10.25.10:FF:000379">
    <property type="entry name" value="Cubilin"/>
    <property type="match status" value="1"/>
</dbReference>
<dbReference type="InterPro" id="IPR000742">
    <property type="entry name" value="EGF"/>
</dbReference>
<evidence type="ECO:0000259" key="30">
    <source>
        <dbReference type="PROSITE" id="PS01180"/>
    </source>
</evidence>
<feature type="domain" description="CUB" evidence="30">
    <location>
        <begin position="2879"/>
        <end position="2992"/>
    </location>
</feature>
<keyword evidence="4" id="KW-1003">Cell membrane</keyword>
<evidence type="ECO:0000256" key="20">
    <source>
        <dbReference type="ARBA" id="ARBA00023180"/>
    </source>
</evidence>
<feature type="domain" description="CUB" evidence="30">
    <location>
        <begin position="1328"/>
        <end position="1440"/>
    </location>
</feature>
<dbReference type="SUPFAM" id="SSF57184">
    <property type="entry name" value="Growth factor receptor domain"/>
    <property type="match status" value="2"/>
</dbReference>
<keyword evidence="19" id="KW-1207">Sterol metabolism</keyword>
<feature type="domain" description="CUB" evidence="30">
    <location>
        <begin position="972"/>
        <end position="1084"/>
    </location>
</feature>
<keyword evidence="9" id="KW-0165">Cleavage on pair of basic residues</keyword>
<dbReference type="Pfam" id="PF07645">
    <property type="entry name" value="EGF_CA"/>
    <property type="match status" value="2"/>
</dbReference>
<dbReference type="EMBL" id="KK852830">
    <property type="protein sequence ID" value="KDR15334.1"/>
    <property type="molecule type" value="Genomic_DNA"/>
</dbReference>
<feature type="disulfide bond" evidence="29">
    <location>
        <begin position="328"/>
        <end position="337"/>
    </location>
</feature>
<keyword evidence="21" id="KW-0753">Steroid metabolism</keyword>
<keyword evidence="20" id="KW-0325">Glycoprotein</keyword>
<evidence type="ECO:0000259" key="31">
    <source>
        <dbReference type="PROSITE" id="PS50026"/>
    </source>
</evidence>
<dbReference type="InterPro" id="IPR018097">
    <property type="entry name" value="EGF_Ca-bd_CS"/>
</dbReference>
<dbReference type="Gene3D" id="2.10.25.10">
    <property type="entry name" value="Laminin"/>
    <property type="match status" value="7"/>
</dbReference>
<dbReference type="CDD" id="cd00054">
    <property type="entry name" value="EGF_CA"/>
    <property type="match status" value="5"/>
</dbReference>
<feature type="domain" description="EGF-like" evidence="31">
    <location>
        <begin position="302"/>
        <end position="338"/>
    </location>
</feature>
<dbReference type="FunFam" id="2.60.120.290:FF:000060">
    <property type="entry name" value="Cubilin homolog"/>
    <property type="match status" value="1"/>
</dbReference>
<evidence type="ECO:0000256" key="16">
    <source>
        <dbReference type="ARBA" id="ARBA00023098"/>
    </source>
</evidence>
<feature type="domain" description="CUB" evidence="30">
    <location>
        <begin position="617"/>
        <end position="729"/>
    </location>
</feature>
<feature type="disulfide bond" evidence="29">
    <location>
        <begin position="92"/>
        <end position="101"/>
    </location>
</feature>
<dbReference type="GO" id="GO:0008203">
    <property type="term" value="P:cholesterol metabolic process"/>
    <property type="evidence" value="ECO:0007669"/>
    <property type="project" value="UniProtKB-KW"/>
</dbReference>
<dbReference type="FunCoup" id="A0A067R9U0">
    <property type="interactions" value="2"/>
</dbReference>
<dbReference type="STRING" id="136037.A0A067R9U0"/>
<proteinExistence type="predicted"/>
<sequence length="3310" mass="364851">MISNVSQVVLLERQVRQLRALLTTNECASNPCHNGGTCIDSYNGFFCRCPSNWEGLLCNVDVNECAHFAGTDLGCQNGATCINKPGTYECICVSGTYGVHCAQHTDDCLTSTSEELCGHGTCVNTKTTGSRSHKCICDQGWTTHGGTGACVWDVDECTSSTHPACSVNPLVQCINVPGSFYCGACPYGYTGNGFFCSDVDECQVNNGGCSVSPLVQCINTQGSRVCGQCPPGYQGDGQVCNFLGVCAVNNGGCHPLARCLDNPRISQSYVECICPTGYIGTGVGPAGCLPASGGSGGTGGGSVNPCNHFLCVNGNCIVGSTGTPVCVCHPGYTGISCSVSVDPCSSRPCQNAGTCVQVGTTGYRCICTEGFRGLSCEEVEQACGGELFGLSGTLQYPHSGSIEYGHNVNCAWRIITNTTKILQLNFTKFDIEHSPNCEFDFLQVHDGRSAGAHLLGRYCTNIPNITSTHNKIYLWFRTDHSNARGGFALTWNSTDPVCGSAYPISFSTHGTLSSPGSPGRYPNNRDCFWTLYAPNSRRIQFHFYTVQIEASSNCSNDYLEILSGWERNRVAVYCNTSHPRPLTMPGNQATLHFHTNEAVNDAGFQLSYSSIEGFPGCGGVMTATSGDILSPNHPNSYLENMDCEWHIQLPVGERVRLMFLAFSLEPSSGCYFDYVAIRTGLDPSAPSVGRYCGNQLPSPYTSIGNELVIRFKSDWSASAEGFHIKYESICGGVFSGGTGVIKSPFYPNAYPTNRVCIYEIELPLGQVVNLCFQDFEVEDTFSPPCRFDYVEIRDGHNENATLLGKYCGGQDQFPNPCFMSQYNFLWLKFKTDGSISNRGFYANYSSISVECGGILKQQQGTIQTPNYPLHYPNDHTCRWIIVGAAGTAVQLTWHSFHLEASRRTCWYDKVLVYDNSSVPGHGGLMGTFCGNSIPPVLTTTGNVMSVVFKSDYSASRKGFSAAYTIMDSSTMCGGTYFTTMGSLQSPNYPSYYPNRKDCTWIISAPAGQQIKLNVTDFSLKKSNRCQYDYLEIRNGGSQLAPLIGRYCGTTIPTIIPSMSNQLFLHFVTGTYSRFKGFHITWDATATGCGGSLIAPTGSFTSPNYPQAYSHFGECFWRISVNRGSVIQIVFVDLDLDSNAFCVLDYIELYDGRDALSRKLGRYCSTAPLILRSTTNHMFIKFHSNANSAGRGFHIRYQTDCNTAVTGFSGVIESPNFPSDYPDGLDCTWNITATRGNKINVTFSHFELEDSSWLSYYEFGETRDCQYSYVELKEGEDNAVPDTVLMPRRCGSEIPGLIHSSKNHMYVHFVTGSSRAYPGFRLEWIVDGCGGNLKKSFGQLTSPGYPRNFPDNTDCEWTITVDWGHSVELTVEDFSLSQTSECYSGSVTIYSGTDDSGLQLSQLCHPSKNVVLTSSGNSMFVRLKIGFVYGGKGFKASYKTVNSKCGGKFTMPVGSIHSPNYPGNYDNNLDCQWLIDVDKNFVILFAFADIDMPTLDCEDNFVKVYDGNSTDSTQLYYYCNDSLSASNNFTSTGNQLLVHMKTNNMPTAKGFLANYTLTCGARIMAEDTGIITTHNIITSYESHNCSWIIIAPSPEDRVTLTITVMDLSLHWYHDSQECPFYRIEVRDGDNAGAPLIGTYCRSRAPPHLTTQGSAMFVQAMSLYGGQIGTFSAVYSVLSSACGGNLSSEHGSFASPGYPNSYPVESDCEWFIGTSPVSTIANRVLVSFSLFELETSEFCNDDYIELRRESAVGTLIGVYCGTDIPSNITASHSIWVRFQSSGTGTARGFIADYSMLHGNDLSGPSGQVASPLYPRSYMHDDTFFWRIMVDFGQVVAITFREFFIDTYFSGCDSYLAVYDGFDVTAPVLFKGCNGDLPDPMISSSNVVYIGFVSHPSHLGSKFLLEWLQVNRQISSVTVQPPTSKYQEISHCTRRVPKVGGNHSSEMFTLISPGYPEGYADSLNCEWIFETAPGNHLGLLFQNMDLEHSDSCFLDYVEVHTGKRGLPNWRLLRTLCLPNVTHQLIETTNLMKVVFHTDYYANKTGFKANVKIVCGGLLTGPNGVIDMQNETRALHWFHTYQHLQCEWNVTVKVGRTIAVEFPVFNVPSVDTTHCAENNIVLRNGRSRASPMLGQGRYCGTEAPTNIPETTGNELSVTFVGLSAAAIFKLVYREVSVACGGHTVLSAQNSSVVIMSPHFPSAPPPHTECEWIIMAPAGEKLHLEFVERFDVTTSLDCQQAFVELRDGATVNSELINKFCNGIPSSQYSTGNMLYVRFFTDVQYPKNGFKAVVTIATCGGTIRGYTGRVILPTYPGQYPNNLNCTWRLIGPPDHYLILWFDDLSMQYSYNCSIGDYVAVTEQIPFNGSVNELVRFCSSYEHSSQIFNSTDNEVAVLFHSDDRSNSYEVNRGFSLRFNTSQNVCGGLLEGPSGVFESPGYPSTRGYRRICRWEIVVPIGRRVSVELLDFDLDSSVEAHKHRIIFFDGLKYSLYLKTFYASSVPEIVRSTSNRMLIIFVSFYNVGHRGFRARYTSDELSPCIGDLSGDSGYVYPPARSLNLTSFHCEWERSVQTDVRKTIAFTLLNGTISSTEHQTCYHHWNSVWFATGSGMLLGQFCGNYTKPSRILSPFMNVVMKATQSPSGRVDFVLHYSTFNCGGPVSGPLDVLKSPVASNGNYPPNTACVWAVTHPEGSVINITFISMRLESNCNHDYVLIRNGPYPSSPLINTYCGNNLPLPILSESSGLWIEFHSDDSKEDEGFELKLESVFEGCGGLLQTKGNMFSTPNYPGKYPPNSECTWDIRVKEGYIITLSFLERFDIEQSNDCSEDFVEVFDYVDSEWVSLQKLCGRNLPSRMKSTGSQMQVLFRSNPGGSNSGFKATFDINCGAVIANKSSGHIVSPGFPMQYDANLKCNYTILAPGRYIKLEFISFSLEGSDRCYYDWVKIFQKLRWSDSLEEIGKYCGSAIPPPRRIKNMALISFKSDSEYQAQGFQLRYEIDTCGGQVTRPGIIETPNFAGQYSEEANCTWNITAPPNHVILLRFSKFVVEFSDRCHYDFVRVFDGDSMNSTFLLAQLCGNHSKSPPILHSTGNKMLVQFLSDHSRSYPGFTAAVIFQTACGGTIEVSNRASTLRPVVTTESFISCGWLVLGDRGEQIQLSVTSLNLTPCTSLGNNFTTATNFSLIFVQVRDGPGPLSELIKSFCGNSPPPTITSSSNQMWITFVSENGVTANTFSAIVSGVPSVCGSPIRNVTNVLQDLTSPGYPSNYPPNVRCRWILTSDQYQRFDLHFADLDIEASYNCNADYLTIEDISSSHVSIK</sequence>
<evidence type="ECO:0000256" key="26">
    <source>
        <dbReference type="ARBA" id="ARBA00049611"/>
    </source>
</evidence>
<organism evidence="32 33">
    <name type="scientific">Zootermopsis nevadensis</name>
    <name type="common">Dampwood termite</name>
    <dbReference type="NCBI Taxonomy" id="136037"/>
    <lineage>
        <taxon>Eukaryota</taxon>
        <taxon>Metazoa</taxon>
        <taxon>Ecdysozoa</taxon>
        <taxon>Arthropoda</taxon>
        <taxon>Hexapoda</taxon>
        <taxon>Insecta</taxon>
        <taxon>Pterygota</taxon>
        <taxon>Neoptera</taxon>
        <taxon>Polyneoptera</taxon>
        <taxon>Dictyoptera</taxon>
        <taxon>Blattodea</taxon>
        <taxon>Blattoidea</taxon>
        <taxon>Termitoidae</taxon>
        <taxon>Termopsidae</taxon>
        <taxon>Zootermopsis</taxon>
    </lineage>
</organism>
<dbReference type="SUPFAM" id="SSF49854">
    <property type="entry name" value="Spermadhesin, CUB domain"/>
    <property type="match status" value="25"/>
</dbReference>
<feature type="domain" description="CUB" evidence="30">
    <location>
        <begin position="1936"/>
        <end position="2050"/>
    </location>
</feature>
<feature type="domain" description="CUB" evidence="30">
    <location>
        <begin position="2418"/>
        <end position="2529"/>
    </location>
</feature>
<dbReference type="Pfam" id="PF00008">
    <property type="entry name" value="EGF"/>
    <property type="match status" value="3"/>
</dbReference>
<keyword evidence="3" id="KW-0813">Transport</keyword>
<evidence type="ECO:0000256" key="28">
    <source>
        <dbReference type="PROSITE-ProRule" id="PRU00059"/>
    </source>
</evidence>
<keyword evidence="11" id="KW-0732">Signal</keyword>
<feature type="domain" description="CUB" evidence="30">
    <location>
        <begin position="851"/>
        <end position="966"/>
    </location>
</feature>
<keyword evidence="14" id="KW-0106">Calcium</keyword>
<evidence type="ECO:0000256" key="14">
    <source>
        <dbReference type="ARBA" id="ARBA00022837"/>
    </source>
</evidence>
<dbReference type="PROSITE" id="PS00010">
    <property type="entry name" value="ASX_HYDROXYL"/>
    <property type="match status" value="2"/>
</dbReference>
<feature type="domain" description="CUB" evidence="30">
    <location>
        <begin position="2293"/>
        <end position="2414"/>
    </location>
</feature>
<feature type="domain" description="CUB" evidence="30">
    <location>
        <begin position="3111"/>
        <end position="3232"/>
    </location>
</feature>
<dbReference type="PROSITE" id="PS01187">
    <property type="entry name" value="EGF_CA"/>
    <property type="match status" value="1"/>
</dbReference>
<dbReference type="GO" id="GO:0031419">
    <property type="term" value="F:cobalamin binding"/>
    <property type="evidence" value="ECO:0007669"/>
    <property type="project" value="UniProtKB-KW"/>
</dbReference>
<dbReference type="FunFam" id="2.60.120.290:FF:000013">
    <property type="entry name" value="Membrane frizzled-related protein"/>
    <property type="match status" value="8"/>
</dbReference>
<evidence type="ECO:0000313" key="32">
    <source>
        <dbReference type="EMBL" id="KDR15334.1"/>
    </source>
</evidence>
<feature type="domain" description="CUB" evidence="30">
    <location>
        <begin position="2650"/>
        <end position="2761"/>
    </location>
</feature>
<evidence type="ECO:0000256" key="22">
    <source>
        <dbReference type="ARBA" id="ARBA00023228"/>
    </source>
</evidence>
<evidence type="ECO:0000256" key="23">
    <source>
        <dbReference type="ARBA" id="ARBA00023285"/>
    </source>
</evidence>
<dbReference type="GO" id="GO:0005509">
    <property type="term" value="F:calcium ion binding"/>
    <property type="evidence" value="ECO:0007669"/>
    <property type="project" value="InterPro"/>
</dbReference>
<dbReference type="SMART" id="SM00181">
    <property type="entry name" value="EGF"/>
    <property type="match status" value="8"/>
</dbReference>
<dbReference type="FunFam" id="2.10.25.10:FF:000260">
    <property type="entry name" value="Notch receptor 4"/>
    <property type="match status" value="1"/>
</dbReference>
<feature type="domain" description="CUB" evidence="30">
    <location>
        <begin position="383"/>
        <end position="494"/>
    </location>
</feature>
<dbReference type="InterPro" id="IPR000152">
    <property type="entry name" value="EGF-type_Asp/Asn_hydroxyl_site"/>
</dbReference>
<feature type="domain" description="EGF-like" evidence="31">
    <location>
        <begin position="23"/>
        <end position="59"/>
    </location>
</feature>
<dbReference type="GO" id="GO:0005765">
    <property type="term" value="C:lysosomal membrane"/>
    <property type="evidence" value="ECO:0007669"/>
    <property type="project" value="UniProtKB-SubCell"/>
</dbReference>
<keyword evidence="12" id="KW-0677">Repeat</keyword>
<dbReference type="GO" id="GO:0005768">
    <property type="term" value="C:endosome"/>
    <property type="evidence" value="ECO:0007669"/>
    <property type="project" value="UniProtKB-SubCell"/>
</dbReference>
<evidence type="ECO:0000256" key="5">
    <source>
        <dbReference type="ARBA" id="ARBA00022536"/>
    </source>
</evidence>
<evidence type="ECO:0000256" key="13">
    <source>
        <dbReference type="ARBA" id="ARBA00022753"/>
    </source>
</evidence>
<evidence type="ECO:0000256" key="3">
    <source>
        <dbReference type="ARBA" id="ARBA00022448"/>
    </source>
</evidence>
<keyword evidence="18 29" id="KW-1015">Disulfide bond</keyword>
<feature type="domain" description="CUB" evidence="30">
    <location>
        <begin position="2051"/>
        <end position="2171"/>
    </location>
</feature>
<feature type="domain" description="CUB" evidence="30">
    <location>
        <begin position="1088"/>
        <end position="1199"/>
    </location>
</feature>
<evidence type="ECO:0000256" key="9">
    <source>
        <dbReference type="ARBA" id="ARBA00022685"/>
    </source>
</evidence>
<feature type="domain" description="EGF-like" evidence="31">
    <location>
        <begin position="61"/>
        <end position="102"/>
    </location>
</feature>
<dbReference type="GO" id="GO:0015031">
    <property type="term" value="P:protein transport"/>
    <property type="evidence" value="ECO:0007669"/>
    <property type="project" value="UniProtKB-KW"/>
</dbReference>
<dbReference type="Pfam" id="PF00431">
    <property type="entry name" value="CUB"/>
    <property type="match status" value="24"/>
</dbReference>
<keyword evidence="15" id="KW-0653">Protein transport</keyword>
<feature type="domain" description="CUB" evidence="30">
    <location>
        <begin position="2175"/>
        <end position="2291"/>
    </location>
</feature>
<dbReference type="FunFam" id="2.60.120.290:FF:000005">
    <property type="entry name" value="Procollagen C-endopeptidase enhancer 1"/>
    <property type="match status" value="3"/>
</dbReference>
<dbReference type="GO" id="GO:0016324">
    <property type="term" value="C:apical plasma membrane"/>
    <property type="evidence" value="ECO:0007669"/>
    <property type="project" value="UniProtKB-ARBA"/>
</dbReference>
<evidence type="ECO:0000256" key="6">
    <source>
        <dbReference type="ARBA" id="ARBA00022548"/>
    </source>
</evidence>
<evidence type="ECO:0000256" key="11">
    <source>
        <dbReference type="ARBA" id="ARBA00022729"/>
    </source>
</evidence>
<dbReference type="InterPro" id="IPR001881">
    <property type="entry name" value="EGF-like_Ca-bd_dom"/>
</dbReference>
<keyword evidence="13" id="KW-0967">Endosome</keyword>
<feature type="domain" description="EGF-like" evidence="31">
    <location>
        <begin position="340"/>
        <end position="377"/>
    </location>
</feature>
<feature type="domain" description="CUB" evidence="30">
    <location>
        <begin position="3236"/>
        <end position="3310"/>
    </location>
</feature>
<evidence type="ECO:0000256" key="19">
    <source>
        <dbReference type="ARBA" id="ARBA00023166"/>
    </source>
</evidence>
<dbReference type="InParanoid" id="A0A067R9U0"/>
<dbReference type="PROSITE" id="PS50026">
    <property type="entry name" value="EGF_3"/>
    <property type="match status" value="4"/>
</dbReference>
<comment type="function">
    <text evidence="26">Endocytic receptor which plays a role in lipoprotein, vitamin and iron metabolism by facilitating their uptake. Acts together with LRP2 to mediate endocytosis of high-density lipoproteins, GC, hemoglobin, ALB, TF and SCGB1A1. Acts together with AMN to mediate endocytosis of the CBLIF-cobalamin complex. Binds to ALB, MB, Kappa and lambda-light chains, TF, hemoglobin, GC, SCGB1A1, APOA1, high density lipoprotein, and the CBLIF-cobalamin complex. Ligand binding requires calcium. Serves as important transporter in several absorptive epithelia, including intestine, renal proximal tubules and embryonic yolk sac. May play an important role in the development of the peri-implantation embryo through internalization of APOA1 and cholesterol. Binds to LGALS3 at the maternal-fetal interface.</text>
</comment>
<dbReference type="SMART" id="SM00179">
    <property type="entry name" value="EGF_CA"/>
    <property type="match status" value="7"/>
</dbReference>
<dbReference type="PROSITE" id="PS00022">
    <property type="entry name" value="EGF_1"/>
    <property type="match status" value="4"/>
</dbReference>
<dbReference type="InterPro" id="IPR000859">
    <property type="entry name" value="CUB_dom"/>
</dbReference>
<keyword evidence="10" id="KW-0479">Metal-binding</keyword>
<evidence type="ECO:0000256" key="4">
    <source>
        <dbReference type="ARBA" id="ARBA00022475"/>
    </source>
</evidence>
<comment type="subcellular location">
    <subcellularLocation>
        <location evidence="2">Cell membrane</location>
        <topology evidence="2">Peripheral membrane protein</topology>
    </subcellularLocation>
    <subcellularLocation>
        <location evidence="1">Endosome</location>
    </subcellularLocation>
    <subcellularLocation>
        <location evidence="24">Lysosome membrane</location>
        <topology evidence="24">Peripheral membrane protein</topology>
    </subcellularLocation>
</comment>
<keyword evidence="22" id="KW-0458">Lysosome</keyword>
<feature type="domain" description="CUB" evidence="30">
    <location>
        <begin position="1795"/>
        <end position="1907"/>
    </location>
</feature>
<evidence type="ECO:0000256" key="25">
    <source>
        <dbReference type="ARBA" id="ARBA00023878"/>
    </source>
</evidence>
<feature type="domain" description="CUB" evidence="30">
    <location>
        <begin position="730"/>
        <end position="847"/>
    </location>
</feature>
<dbReference type="InterPro" id="IPR009030">
    <property type="entry name" value="Growth_fac_rcpt_cys_sf"/>
</dbReference>
<feature type="disulfide bond" evidence="28">
    <location>
        <begin position="2650"/>
        <end position="2677"/>
    </location>
</feature>
<dbReference type="FunFam" id="2.10.25.10:FF:000429">
    <property type="entry name" value="Cubilin"/>
    <property type="match status" value="1"/>
</dbReference>
<reference evidence="32 33" key="1">
    <citation type="journal article" date="2014" name="Nat. Commun.">
        <title>Molecular traces of alternative social organization in a termite genome.</title>
        <authorList>
            <person name="Terrapon N."/>
            <person name="Li C."/>
            <person name="Robertson H.M."/>
            <person name="Ji L."/>
            <person name="Meng X."/>
            <person name="Booth W."/>
            <person name="Chen Z."/>
            <person name="Childers C.P."/>
            <person name="Glastad K.M."/>
            <person name="Gokhale K."/>
            <person name="Gowin J."/>
            <person name="Gronenberg W."/>
            <person name="Hermansen R.A."/>
            <person name="Hu H."/>
            <person name="Hunt B.G."/>
            <person name="Huylmans A.K."/>
            <person name="Khalil S.M."/>
            <person name="Mitchell R.D."/>
            <person name="Munoz-Torres M.C."/>
            <person name="Mustard J.A."/>
            <person name="Pan H."/>
            <person name="Reese J.T."/>
            <person name="Scharf M.E."/>
            <person name="Sun F."/>
            <person name="Vogel H."/>
            <person name="Xiao J."/>
            <person name="Yang W."/>
            <person name="Yang Z."/>
            <person name="Yang Z."/>
            <person name="Zhou J."/>
            <person name="Zhu J."/>
            <person name="Brent C.S."/>
            <person name="Elsik C.G."/>
            <person name="Goodisman M.A."/>
            <person name="Liberles D.A."/>
            <person name="Roe R.M."/>
            <person name="Vargo E.L."/>
            <person name="Vilcinskas A."/>
            <person name="Wang J."/>
            <person name="Bornberg-Bauer E."/>
            <person name="Korb J."/>
            <person name="Zhang G."/>
            <person name="Liebig J."/>
        </authorList>
    </citation>
    <scope>NUCLEOTIDE SEQUENCE [LARGE SCALE GENOMIC DNA]</scope>
    <source>
        <tissue evidence="32">Whole organism</tissue>
    </source>
</reference>
<evidence type="ECO:0000256" key="8">
    <source>
        <dbReference type="ARBA" id="ARBA00022628"/>
    </source>
</evidence>
<feature type="domain" description="CUB" evidence="30">
    <location>
        <begin position="1200"/>
        <end position="1326"/>
    </location>
</feature>
<dbReference type="Gene3D" id="2.60.120.290">
    <property type="entry name" value="Spermadhesin, CUB domain"/>
    <property type="match status" value="24"/>
</dbReference>
<feature type="disulfide bond" evidence="29">
    <location>
        <begin position="367"/>
        <end position="376"/>
    </location>
</feature>
<feature type="disulfide bond" evidence="29">
    <location>
        <begin position="306"/>
        <end position="316"/>
    </location>
</feature>
<comment type="subunit">
    <text evidence="27">Interacts with AMN. Component of the cubam complex composed of one CUBN trimer and one AMN chain. The cubam complex can dimerize. Interacts with LRP2 in a dual-receptor complex in a calcium-dependent manner. Found in a complex with PID1/PCLI1, LRP1 and CUBNI. Interacts with LRP1 and PID1/PCLI1.</text>
</comment>
<protein>
    <recommendedName>
        <fullName evidence="25">Cubilin</fullName>
    </recommendedName>
</protein>
<evidence type="ECO:0000256" key="18">
    <source>
        <dbReference type="ARBA" id="ARBA00023157"/>
    </source>
</evidence>
<evidence type="ECO:0000256" key="24">
    <source>
        <dbReference type="ARBA" id="ARBA00023765"/>
    </source>
</evidence>
<dbReference type="SUPFAM" id="SSF57196">
    <property type="entry name" value="EGF/Laminin"/>
    <property type="match status" value="2"/>
</dbReference>
<feature type="domain" description="CUB" evidence="30">
    <location>
        <begin position="498"/>
        <end position="611"/>
    </location>
</feature>
<evidence type="ECO:0000256" key="2">
    <source>
        <dbReference type="ARBA" id="ARBA00004202"/>
    </source>
</evidence>
<feature type="disulfide bond" evidence="28">
    <location>
        <begin position="383"/>
        <end position="410"/>
    </location>
</feature>
<dbReference type="OMA" id="RGFTVRW"/>
<comment type="caution">
    <text evidence="29">Lacks conserved residue(s) required for the propagation of feature annotation.</text>
</comment>
<dbReference type="SMART" id="SM00042">
    <property type="entry name" value="CUB"/>
    <property type="match status" value="24"/>
</dbReference>
<keyword evidence="17" id="KW-0472">Membrane</keyword>
<dbReference type="InterPro" id="IPR049883">
    <property type="entry name" value="NOTCH1_EGF-like"/>
</dbReference>
<evidence type="ECO:0000256" key="7">
    <source>
        <dbReference type="ARBA" id="ARBA00022553"/>
    </source>
</evidence>
<evidence type="ECO:0000256" key="10">
    <source>
        <dbReference type="ARBA" id="ARBA00022723"/>
    </source>
</evidence>
<evidence type="ECO:0000256" key="17">
    <source>
        <dbReference type="ARBA" id="ARBA00023136"/>
    </source>
</evidence>
<keyword evidence="33" id="KW-1185">Reference proteome</keyword>
<evidence type="ECO:0000256" key="27">
    <source>
        <dbReference type="ARBA" id="ARBA00049703"/>
    </source>
</evidence>
<evidence type="ECO:0000256" key="29">
    <source>
        <dbReference type="PROSITE-ProRule" id="PRU00076"/>
    </source>
</evidence>
<dbReference type="eggNOG" id="KOG4292">
    <property type="taxonomic scope" value="Eukaryota"/>
</dbReference>
<accession>A0A067R9U0</accession>
<dbReference type="Proteomes" id="UP000027135">
    <property type="component" value="Unassembled WGS sequence"/>
</dbReference>
<keyword evidence="5 29" id="KW-0245">EGF-like domain</keyword>
<evidence type="ECO:0000256" key="15">
    <source>
        <dbReference type="ARBA" id="ARBA00022927"/>
    </source>
</evidence>
<feature type="domain" description="CUB" evidence="30">
    <location>
        <begin position="2765"/>
        <end position="2878"/>
    </location>
</feature>
<keyword evidence="7" id="KW-0597">Phosphoprotein</keyword>
<dbReference type="FunFam" id="2.10.25.10:FF:000143">
    <property type="entry name" value="Protein crumbs 1"/>
    <property type="match status" value="1"/>
</dbReference>
<dbReference type="FunFam" id="2.10.25.10:FF:000255">
    <property type="entry name" value="Sushi, nidogen and EGF-like domains 1"/>
    <property type="match status" value="1"/>
</dbReference>
<feature type="disulfide bond" evidence="28">
    <location>
        <begin position="2879"/>
        <end position="2906"/>
    </location>
</feature>
<feature type="domain" description="CUB" evidence="30">
    <location>
        <begin position="1680"/>
        <end position="1794"/>
    </location>
</feature>
<dbReference type="PROSITE" id="PS01180">
    <property type="entry name" value="CUB"/>
    <property type="match status" value="25"/>
</dbReference>
<feature type="domain" description="CUB" evidence="30">
    <location>
        <begin position="2994"/>
        <end position="3108"/>
    </location>
</feature>
<name>A0A067R9U0_ZOONE</name>
<dbReference type="PROSITE" id="PS01186">
    <property type="entry name" value="EGF_2"/>
    <property type="match status" value="2"/>
</dbReference>
<feature type="domain" description="CUB" evidence="30">
    <location>
        <begin position="1444"/>
        <end position="1557"/>
    </location>
</feature>
<evidence type="ECO:0000313" key="33">
    <source>
        <dbReference type="Proteomes" id="UP000027135"/>
    </source>
</evidence>
<dbReference type="FunFam" id="2.60.120.290:FF:000003">
    <property type="entry name" value="Neuropilin"/>
    <property type="match status" value="3"/>
</dbReference>
<feature type="domain" description="CUB" evidence="30">
    <location>
        <begin position="2534"/>
        <end position="2648"/>
    </location>
</feature>
<gene>
    <name evidence="32" type="ORF">L798_10486</name>
</gene>
<evidence type="ECO:0000256" key="12">
    <source>
        <dbReference type="ARBA" id="ARBA00022737"/>
    </source>
</evidence>
<keyword evidence="23" id="KW-0170">Cobalt</keyword>
<feature type="disulfide bond" evidence="29">
    <location>
        <begin position="49"/>
        <end position="58"/>
    </location>
</feature>
<keyword evidence="6" id="KW-0153">Cholesterol metabolism</keyword>
<keyword evidence="16" id="KW-0443">Lipid metabolism</keyword>
<dbReference type="PANTHER" id="PTHR24251">
    <property type="entry name" value="OVOCHYMASE-RELATED"/>
    <property type="match status" value="1"/>
</dbReference>
<evidence type="ECO:0000256" key="21">
    <source>
        <dbReference type="ARBA" id="ARBA00023221"/>
    </source>
</evidence>
<keyword evidence="8" id="KW-0846">Cobalamin</keyword>
<feature type="domain" description="CUB" evidence="30">
    <location>
        <begin position="1558"/>
        <end position="1676"/>
    </location>
</feature>
<evidence type="ECO:0000256" key="1">
    <source>
        <dbReference type="ARBA" id="ARBA00004177"/>
    </source>
</evidence>